<dbReference type="OrthoDB" id="9804865at2"/>
<reference evidence="10" key="1">
    <citation type="submission" date="2016-11" db="EMBL/GenBank/DDBJ databases">
        <authorList>
            <person name="Varghese N."/>
            <person name="Submissions S."/>
        </authorList>
    </citation>
    <scope>NUCLEOTIDE SEQUENCE [LARGE SCALE GENOMIC DNA]</scope>
    <source>
        <strain evidence="10">DSM 18802</strain>
    </source>
</reference>
<dbReference type="InterPro" id="IPR000620">
    <property type="entry name" value="EamA_dom"/>
</dbReference>
<dbReference type="PANTHER" id="PTHR42920">
    <property type="entry name" value="OS03G0707200 PROTEIN-RELATED"/>
    <property type="match status" value="1"/>
</dbReference>
<dbReference type="Gene3D" id="1.10.3730.20">
    <property type="match status" value="1"/>
</dbReference>
<feature type="transmembrane region" description="Helical" evidence="7">
    <location>
        <begin position="96"/>
        <end position="114"/>
    </location>
</feature>
<keyword evidence="3" id="KW-1003">Cell membrane</keyword>
<evidence type="ECO:0000256" key="1">
    <source>
        <dbReference type="ARBA" id="ARBA00004651"/>
    </source>
</evidence>
<name>A0A1M7J1H2_9FIRM</name>
<organism evidence="9 10">
    <name type="scientific">Caldanaerovirga acetigignens</name>
    <dbReference type="NCBI Taxonomy" id="447595"/>
    <lineage>
        <taxon>Bacteria</taxon>
        <taxon>Bacillati</taxon>
        <taxon>Bacillota</taxon>
        <taxon>Clostridia</taxon>
        <taxon>Thermosediminibacterales</taxon>
        <taxon>Thermosediminibacteraceae</taxon>
        <taxon>Caldanaerovirga</taxon>
    </lineage>
</organism>
<protein>
    <submittedName>
        <fullName evidence="9">Permease of the drug/metabolite transporter (DMT) superfamily</fullName>
    </submittedName>
</protein>
<dbReference type="GO" id="GO:0005886">
    <property type="term" value="C:plasma membrane"/>
    <property type="evidence" value="ECO:0007669"/>
    <property type="project" value="UniProtKB-SubCell"/>
</dbReference>
<comment type="similarity">
    <text evidence="2">Belongs to the EamA transporter family.</text>
</comment>
<dbReference type="InterPro" id="IPR037185">
    <property type="entry name" value="EmrE-like"/>
</dbReference>
<evidence type="ECO:0000256" key="4">
    <source>
        <dbReference type="ARBA" id="ARBA00022692"/>
    </source>
</evidence>
<dbReference type="Pfam" id="PF00892">
    <property type="entry name" value="EamA"/>
    <property type="match status" value="2"/>
</dbReference>
<evidence type="ECO:0000256" key="5">
    <source>
        <dbReference type="ARBA" id="ARBA00022989"/>
    </source>
</evidence>
<feature type="transmembrane region" description="Helical" evidence="7">
    <location>
        <begin position="208"/>
        <end position="226"/>
    </location>
</feature>
<feature type="transmembrane region" description="Helical" evidence="7">
    <location>
        <begin position="67"/>
        <end position="90"/>
    </location>
</feature>
<dbReference type="RefSeq" id="WP_073255862.1">
    <property type="nucleotide sequence ID" value="NZ_FRCR01000005.1"/>
</dbReference>
<evidence type="ECO:0000256" key="3">
    <source>
        <dbReference type="ARBA" id="ARBA00022475"/>
    </source>
</evidence>
<accession>A0A1M7J1H2</accession>
<evidence type="ECO:0000256" key="6">
    <source>
        <dbReference type="ARBA" id="ARBA00023136"/>
    </source>
</evidence>
<proteinExistence type="inferred from homology"/>
<sequence length="300" mass="32356">MKIKKSLLADGALLLIAMAWGLNFVVMKNALQRITPFMYLAVRFLLAFLILAAIFRDNLKVMDKEDIVGGTIIGLFLFFGFATQTLGLLYTTPAKSGFITGSNVVMVPFLAYTLNKKFPGWYQVLGAAVTFAGLGVISLEGGFRISKGDFLTLLCAVFFAMQIVTIEYYARRGNPVNLAILETGITGILSLLAGALTEPMPVTLDLTMWIAILYAVICCTAGAFLVQNVAQKYTTSTHAAVIMCQEAVFAAVFSFLFWGEPLTLKALTGFALILAGVLITELLPADGVKTESRVKCGKGA</sequence>
<comment type="subcellular location">
    <subcellularLocation>
        <location evidence="1">Cell membrane</location>
        <topology evidence="1">Multi-pass membrane protein</topology>
    </subcellularLocation>
</comment>
<evidence type="ECO:0000256" key="7">
    <source>
        <dbReference type="SAM" id="Phobius"/>
    </source>
</evidence>
<feature type="domain" description="EamA" evidence="8">
    <location>
        <begin position="147"/>
        <end position="280"/>
    </location>
</feature>
<feature type="transmembrane region" description="Helical" evidence="7">
    <location>
        <begin position="121"/>
        <end position="138"/>
    </location>
</feature>
<dbReference type="InterPro" id="IPR051258">
    <property type="entry name" value="Diverse_Substrate_Transporter"/>
</dbReference>
<dbReference type="Proteomes" id="UP000184375">
    <property type="component" value="Unassembled WGS sequence"/>
</dbReference>
<feature type="transmembrane region" description="Helical" evidence="7">
    <location>
        <begin position="264"/>
        <end position="283"/>
    </location>
</feature>
<dbReference type="SUPFAM" id="SSF103481">
    <property type="entry name" value="Multidrug resistance efflux transporter EmrE"/>
    <property type="match status" value="2"/>
</dbReference>
<dbReference type="EMBL" id="FRCR01000005">
    <property type="protein sequence ID" value="SHM46287.1"/>
    <property type="molecule type" value="Genomic_DNA"/>
</dbReference>
<feature type="transmembrane region" description="Helical" evidence="7">
    <location>
        <begin position="176"/>
        <end position="196"/>
    </location>
</feature>
<keyword evidence="5 7" id="KW-1133">Transmembrane helix</keyword>
<feature type="transmembrane region" description="Helical" evidence="7">
    <location>
        <begin position="150"/>
        <end position="169"/>
    </location>
</feature>
<evidence type="ECO:0000313" key="9">
    <source>
        <dbReference type="EMBL" id="SHM46287.1"/>
    </source>
</evidence>
<keyword evidence="6 7" id="KW-0472">Membrane</keyword>
<dbReference type="AlphaFoldDB" id="A0A1M7J1H2"/>
<feature type="transmembrane region" description="Helical" evidence="7">
    <location>
        <begin position="37"/>
        <end position="55"/>
    </location>
</feature>
<dbReference type="PANTHER" id="PTHR42920:SF5">
    <property type="entry name" value="EAMA DOMAIN-CONTAINING PROTEIN"/>
    <property type="match status" value="1"/>
</dbReference>
<feature type="domain" description="EamA" evidence="8">
    <location>
        <begin position="11"/>
        <end position="138"/>
    </location>
</feature>
<keyword evidence="10" id="KW-1185">Reference proteome</keyword>
<gene>
    <name evidence="9" type="ORF">SAMN05660826_01105</name>
</gene>
<evidence type="ECO:0000256" key="2">
    <source>
        <dbReference type="ARBA" id="ARBA00007362"/>
    </source>
</evidence>
<evidence type="ECO:0000259" key="8">
    <source>
        <dbReference type="Pfam" id="PF00892"/>
    </source>
</evidence>
<evidence type="ECO:0000313" key="10">
    <source>
        <dbReference type="Proteomes" id="UP000184375"/>
    </source>
</evidence>
<feature type="transmembrane region" description="Helical" evidence="7">
    <location>
        <begin position="238"/>
        <end position="258"/>
    </location>
</feature>
<keyword evidence="4 7" id="KW-0812">Transmembrane</keyword>
<dbReference type="STRING" id="447595.SAMN05660826_01105"/>